<dbReference type="EMBL" id="ASHL01000004">
    <property type="protein sequence ID" value="EPD13306.1"/>
    <property type="molecule type" value="Genomic_DNA"/>
</dbReference>
<dbReference type="InterPro" id="IPR046900">
    <property type="entry name" value="ABC-3C_MC7"/>
</dbReference>
<keyword evidence="2" id="KW-1185">Reference proteome</keyword>
<dbReference type="Proteomes" id="UP000015462">
    <property type="component" value="Unassembled WGS sequence"/>
</dbReference>
<name>A0AB33Z285_9GAMM</name>
<evidence type="ECO:0000313" key="1">
    <source>
        <dbReference type="EMBL" id="EPD13306.1"/>
    </source>
</evidence>
<organism evidence="1 2">
    <name type="scientific">Cycloclasticus pugetii</name>
    <dbReference type="NCBI Taxonomy" id="34068"/>
    <lineage>
        <taxon>Bacteria</taxon>
        <taxon>Pseudomonadati</taxon>
        <taxon>Pseudomonadota</taxon>
        <taxon>Gammaproteobacteria</taxon>
        <taxon>Thiotrichales</taxon>
        <taxon>Piscirickettsiaceae</taxon>
        <taxon>Cycloclasticus</taxon>
    </lineage>
</organism>
<protein>
    <recommendedName>
        <fullName evidence="3">Gas vesicle protein</fullName>
    </recommendedName>
</protein>
<proteinExistence type="predicted"/>
<dbReference type="RefSeq" id="WP_016390421.1">
    <property type="nucleotide sequence ID" value="NZ_KE646807.1"/>
</dbReference>
<dbReference type="Pfam" id="PF20292">
    <property type="entry name" value="MC7"/>
    <property type="match status" value="1"/>
</dbReference>
<accession>A0AB33Z285</accession>
<gene>
    <name evidence="1" type="ORF">L196_06675</name>
</gene>
<sequence length="74" mass="8428">MIVPNKVTSLDDSVIGKICHLIVEDVEEIAVSELLDLRLKKFVDIGEFILALDVLYSLGRIELDVKRELVRYVD</sequence>
<comment type="caution">
    <text evidence="1">The sequence shown here is derived from an EMBL/GenBank/DDBJ whole genome shotgun (WGS) entry which is preliminary data.</text>
</comment>
<evidence type="ECO:0008006" key="3">
    <source>
        <dbReference type="Google" id="ProtNLM"/>
    </source>
</evidence>
<reference evidence="1 2" key="1">
    <citation type="journal article" date="2013" name="Genome Announc.">
        <title>Genome Sequence of the Pyrene- and Fluoranthene-Degrading Bacterium Cycloclasticus sp. Strain PY97M.</title>
        <authorList>
            <person name="Cui Z."/>
            <person name="Xu G."/>
            <person name="Li Q."/>
            <person name="Gao W."/>
            <person name="Zheng L."/>
        </authorList>
    </citation>
    <scope>NUCLEOTIDE SEQUENCE [LARGE SCALE GENOMIC DNA]</scope>
    <source>
        <strain evidence="1 2">PY97M</strain>
    </source>
</reference>
<evidence type="ECO:0000313" key="2">
    <source>
        <dbReference type="Proteomes" id="UP000015462"/>
    </source>
</evidence>
<dbReference type="AlphaFoldDB" id="A0AB33Z285"/>